<dbReference type="Pfam" id="PF12214">
    <property type="entry name" value="TPX2_importin"/>
    <property type="match status" value="1"/>
</dbReference>
<gene>
    <name evidence="3" type="ORF">G2W53_034273</name>
</gene>
<dbReference type="InterPro" id="IPR027330">
    <property type="entry name" value="TPX2_central_dom"/>
</dbReference>
<dbReference type="PANTHER" id="PTHR14326">
    <property type="entry name" value="TARGETING PROTEIN FOR XKLP2"/>
    <property type="match status" value="1"/>
</dbReference>
<accession>A0A834T1L6</accession>
<evidence type="ECO:0000313" key="3">
    <source>
        <dbReference type="EMBL" id="KAF7813297.1"/>
    </source>
</evidence>
<feature type="region of interest" description="Disordered" evidence="1">
    <location>
        <begin position="257"/>
        <end position="355"/>
    </location>
</feature>
<feature type="domain" description="TPX2 central" evidence="2">
    <location>
        <begin position="180"/>
        <end position="302"/>
    </location>
</feature>
<organism evidence="3 4">
    <name type="scientific">Senna tora</name>
    <dbReference type="NCBI Taxonomy" id="362788"/>
    <lineage>
        <taxon>Eukaryota</taxon>
        <taxon>Viridiplantae</taxon>
        <taxon>Streptophyta</taxon>
        <taxon>Embryophyta</taxon>
        <taxon>Tracheophyta</taxon>
        <taxon>Spermatophyta</taxon>
        <taxon>Magnoliopsida</taxon>
        <taxon>eudicotyledons</taxon>
        <taxon>Gunneridae</taxon>
        <taxon>Pentapetalae</taxon>
        <taxon>rosids</taxon>
        <taxon>fabids</taxon>
        <taxon>Fabales</taxon>
        <taxon>Fabaceae</taxon>
        <taxon>Caesalpinioideae</taxon>
        <taxon>Cassia clade</taxon>
        <taxon>Senna</taxon>
    </lineage>
</organism>
<dbReference type="GO" id="GO:0005880">
    <property type="term" value="C:nuclear microtubule"/>
    <property type="evidence" value="ECO:0007669"/>
    <property type="project" value="TreeGrafter"/>
</dbReference>
<reference evidence="3" key="1">
    <citation type="submission" date="2020-09" db="EMBL/GenBank/DDBJ databases">
        <title>Genome-Enabled Discovery of Anthraquinone Biosynthesis in Senna tora.</title>
        <authorList>
            <person name="Kang S.-H."/>
            <person name="Pandey R.P."/>
            <person name="Lee C.-M."/>
            <person name="Sim J.-S."/>
            <person name="Jeong J.-T."/>
            <person name="Choi B.-S."/>
            <person name="Jung M."/>
            <person name="Ginzburg D."/>
            <person name="Zhao K."/>
            <person name="Won S.Y."/>
            <person name="Oh T.-J."/>
            <person name="Yu Y."/>
            <person name="Kim N.-H."/>
            <person name="Lee O.R."/>
            <person name="Lee T.-H."/>
            <person name="Bashyal P."/>
            <person name="Kim T.-S."/>
            <person name="Lee W.-H."/>
            <person name="Kawkins C."/>
            <person name="Kim C.-K."/>
            <person name="Kim J.S."/>
            <person name="Ahn B.O."/>
            <person name="Rhee S.Y."/>
            <person name="Sohng J.K."/>
        </authorList>
    </citation>
    <scope>NUCLEOTIDE SEQUENCE</scope>
    <source>
        <tissue evidence="3">Leaf</tissue>
    </source>
</reference>
<feature type="region of interest" description="Disordered" evidence="1">
    <location>
        <begin position="1"/>
        <end position="24"/>
    </location>
</feature>
<dbReference type="GO" id="GO:0030295">
    <property type="term" value="F:protein kinase activator activity"/>
    <property type="evidence" value="ECO:0007669"/>
    <property type="project" value="TreeGrafter"/>
</dbReference>
<evidence type="ECO:0000313" key="4">
    <source>
        <dbReference type="Proteomes" id="UP000634136"/>
    </source>
</evidence>
<dbReference type="GO" id="GO:0090307">
    <property type="term" value="P:mitotic spindle assembly"/>
    <property type="evidence" value="ECO:0007669"/>
    <property type="project" value="TreeGrafter"/>
</dbReference>
<dbReference type="GO" id="GO:0005819">
    <property type="term" value="C:spindle"/>
    <property type="evidence" value="ECO:0007669"/>
    <property type="project" value="InterPro"/>
</dbReference>
<keyword evidence="4" id="KW-1185">Reference proteome</keyword>
<feature type="compositionally biased region" description="Basic and acidic residues" evidence="1">
    <location>
        <begin position="331"/>
        <end position="355"/>
    </location>
</feature>
<dbReference type="Proteomes" id="UP000634136">
    <property type="component" value="Unassembled WGS sequence"/>
</dbReference>
<evidence type="ECO:0000256" key="1">
    <source>
        <dbReference type="SAM" id="MobiDB-lite"/>
    </source>
</evidence>
<dbReference type="OrthoDB" id="1684416at2759"/>
<dbReference type="AlphaFoldDB" id="A0A834T1L6"/>
<proteinExistence type="predicted"/>
<evidence type="ECO:0000259" key="2">
    <source>
        <dbReference type="Pfam" id="PF12214"/>
    </source>
</evidence>
<dbReference type="GO" id="GO:0008017">
    <property type="term" value="F:microtubule binding"/>
    <property type="evidence" value="ECO:0007669"/>
    <property type="project" value="TreeGrafter"/>
</dbReference>
<dbReference type="GO" id="GO:0060236">
    <property type="term" value="P:regulation of mitotic spindle organization"/>
    <property type="evidence" value="ECO:0007669"/>
    <property type="project" value="InterPro"/>
</dbReference>
<sequence length="510" mass="56382">MEEEFEEFVVESNLEEEEEEEIDTDYEFDAPRFCDFSRPETHWDAVEAEQWFESARTYPPSPFVLRIRWGKYSPSGIVYTSSSDFRDEKSSNIVNGNSAHTMEYEVSVDGDARGKTKCVSKSGGSKSSTFMKPTASHLAKQRNPPAAAAAAVVTTTRTFTSFALVVQVDLTEANSSSRPKVTIPKQFDLETAHRAEKHKSRNNTESGGHRKSSSQTFKALPLNKKILEAPSLSFRKKKTPQLTEFHEFHLKTSERAMQHTSSNVSNVSSNCSSSSNRETRDSRRQNSAADASRQEKCRPINKLRGSSESMDKSCLNEPPTEQLNKLSLASEVRKSTKSQPKEKATSKDLKENRPGYFQLEHERLNNYIKEEIQRACGKQYHQCMTEISDITHASMLAVGSEAARKALGLNIPLLERVCIGWEVVGEVGAGGTGGVGERIVVGAEPVPQGEEEATKGCKELLVACGVELLVGKIIGMDGGREAVGTEEDKEETEAVCLKGKECSSKATFLE</sequence>
<protein>
    <submittedName>
        <fullName evidence="3">Protein TPX2-like isoform X2</fullName>
    </submittedName>
</protein>
<feature type="compositionally biased region" description="Low complexity" evidence="1">
    <location>
        <begin position="261"/>
        <end position="276"/>
    </location>
</feature>
<comment type="caution">
    <text evidence="3">The sequence shown here is derived from an EMBL/GenBank/DDBJ whole genome shotgun (WGS) entry which is preliminary data.</text>
</comment>
<name>A0A834T1L6_9FABA</name>
<feature type="region of interest" description="Disordered" evidence="1">
    <location>
        <begin position="173"/>
        <end position="222"/>
    </location>
</feature>
<dbReference type="EMBL" id="JAAIUW010000010">
    <property type="protein sequence ID" value="KAF7813297.1"/>
    <property type="molecule type" value="Genomic_DNA"/>
</dbReference>
<dbReference type="InterPro" id="IPR009675">
    <property type="entry name" value="TPX2_fam"/>
</dbReference>
<dbReference type="PANTHER" id="PTHR14326:SF55">
    <property type="entry name" value="CELL CYCLE REGULATED MICROTUBULE ASSOCIATED PROTEIN"/>
    <property type="match status" value="1"/>
</dbReference>